<dbReference type="EMBL" id="CP045309">
    <property type="protein sequence ID" value="QGL48777.1"/>
    <property type="molecule type" value="Genomic_DNA"/>
</dbReference>
<dbReference type="Proteomes" id="UP000477779">
    <property type="component" value="Unassembled WGS sequence"/>
</dbReference>
<organism evidence="1 4">
    <name type="scientific">Micromonospora terminaliae</name>
    <dbReference type="NCBI Taxonomy" id="1914461"/>
    <lineage>
        <taxon>Bacteria</taxon>
        <taxon>Bacillati</taxon>
        <taxon>Actinomycetota</taxon>
        <taxon>Actinomycetes</taxon>
        <taxon>Micromonosporales</taxon>
        <taxon>Micromonosporaceae</taxon>
        <taxon>Micromonospora</taxon>
    </lineage>
</organism>
<protein>
    <submittedName>
        <fullName evidence="1">Uncharacterized protein</fullName>
    </submittedName>
</protein>
<evidence type="ECO:0000313" key="3">
    <source>
        <dbReference type="Proteomes" id="UP000402241"/>
    </source>
</evidence>
<evidence type="ECO:0000313" key="2">
    <source>
        <dbReference type="EMBL" id="QGL48777.1"/>
    </source>
</evidence>
<gene>
    <name evidence="1" type="ORF">G3561_16975</name>
    <name evidence="2" type="ORF">GCE86_18200</name>
</gene>
<dbReference type="AlphaFoldDB" id="A0AAJ2ZFL7"/>
<evidence type="ECO:0000313" key="4">
    <source>
        <dbReference type="Proteomes" id="UP000477779"/>
    </source>
</evidence>
<reference evidence="1 4" key="2">
    <citation type="submission" date="2020-02" db="EMBL/GenBank/DDBJ databases">
        <title>WGS of Micromonospora spp. isolated from hot spring.</title>
        <authorList>
            <person name="Thawai C."/>
        </authorList>
    </citation>
    <scope>NUCLEOTIDE SEQUENCE [LARGE SCALE GENOMIC DNA]</scope>
    <source>
        <strain evidence="1 4">TMS7</strain>
    </source>
</reference>
<dbReference type="EMBL" id="JAAHBZ010000006">
    <property type="protein sequence ID" value="NES29232.1"/>
    <property type="molecule type" value="Genomic_DNA"/>
</dbReference>
<accession>A0AAJ2ZFL7</accession>
<dbReference type="RefSeq" id="WP_154228071.1">
    <property type="nucleotide sequence ID" value="NZ_CP045309.1"/>
</dbReference>
<name>A0AAJ2ZFL7_9ACTN</name>
<reference evidence="2 3" key="1">
    <citation type="submission" date="2019-10" db="EMBL/GenBank/DDBJ databases">
        <title>Genome Sequence of Micromonospora terminaliae DSM 101760.</title>
        <authorList>
            <person name="Guo L."/>
        </authorList>
    </citation>
    <scope>NUCLEOTIDE SEQUENCE [LARGE SCALE GENOMIC DNA]</scope>
    <source>
        <strain evidence="2 3">DSM 101760</strain>
    </source>
</reference>
<dbReference type="Proteomes" id="UP000402241">
    <property type="component" value="Chromosome"/>
</dbReference>
<evidence type="ECO:0000313" key="1">
    <source>
        <dbReference type="EMBL" id="NES29232.1"/>
    </source>
</evidence>
<sequence>MTTSKLTAVPGDQHRDGPLDHTYARALVALHRSLRYPDLPATVGSAALSRVEQLGDGLTTVAFSSDAVEERHLRAVFGFRLAEFIDLSMMSSRTARETALLAEPPDSTVVHTVCLDADGRILGYVGLLGSRDVLPRRLDDPARSRFPVEAAHDVDLLAPFAERGLTTQQVFEIKRFVRAADVPAGQLRDRVPWHLILALGRSVLAMGRPLLVGDSRENGALRHLRLIGFDPLVIPDTRPRLPQTSLMWSSYLVPVPAVPFASLVPEDLARYLEAIEEGLTGRHDESWQRRLMARLSATRRGGRQADSGEVVS</sequence>
<proteinExistence type="predicted"/>
<keyword evidence="3" id="KW-1185">Reference proteome</keyword>